<accession>A0A7C0Y9T9</accession>
<evidence type="ECO:0000256" key="1">
    <source>
        <dbReference type="SAM" id="Phobius"/>
    </source>
</evidence>
<protein>
    <submittedName>
        <fullName evidence="2">DUF401 family protein</fullName>
    </submittedName>
</protein>
<feature type="transmembrane region" description="Helical" evidence="1">
    <location>
        <begin position="59"/>
        <end position="75"/>
    </location>
</feature>
<dbReference type="PANTHER" id="PTHR39556:SF1">
    <property type="entry name" value="PROTEIN, PUTATIVE-RELATED"/>
    <property type="match status" value="1"/>
</dbReference>
<dbReference type="EMBL" id="DRBS01000249">
    <property type="protein sequence ID" value="HDD44491.1"/>
    <property type="molecule type" value="Genomic_DNA"/>
</dbReference>
<dbReference type="AlphaFoldDB" id="A0A7C0Y9T9"/>
<organism evidence="2">
    <name type="scientific">Desulfofervidus auxilii</name>
    <dbReference type="NCBI Taxonomy" id="1621989"/>
    <lineage>
        <taxon>Bacteria</taxon>
        <taxon>Pseudomonadati</taxon>
        <taxon>Thermodesulfobacteriota</taxon>
        <taxon>Candidatus Desulfofervidia</taxon>
        <taxon>Candidatus Desulfofervidales</taxon>
        <taxon>Candidatus Desulfofervidaceae</taxon>
        <taxon>Candidatus Desulfofervidus</taxon>
    </lineage>
</organism>
<keyword evidence="1" id="KW-0472">Membrane</keyword>
<feature type="transmembrane region" description="Helical" evidence="1">
    <location>
        <begin position="26"/>
        <end position="47"/>
    </location>
</feature>
<dbReference type="InterPro" id="IPR007294">
    <property type="entry name" value="DUF401"/>
</dbReference>
<feature type="transmembrane region" description="Helical" evidence="1">
    <location>
        <begin position="168"/>
        <end position="190"/>
    </location>
</feature>
<keyword evidence="1" id="KW-1133">Transmembrane helix</keyword>
<evidence type="ECO:0000313" key="2">
    <source>
        <dbReference type="EMBL" id="HDD44491.1"/>
    </source>
</evidence>
<dbReference type="Pfam" id="PF04165">
    <property type="entry name" value="DUF401"/>
    <property type="match status" value="1"/>
</dbReference>
<sequence>MALLKLIFLFFFLVFLLKKRWLLGHALFLSAILCGLIQNLSILQICFSFITAITYKQNLLLACVIISILIFAHSLEKTGYIRHIIDVFQGVFPWPRLNLMILPALIGLLPMPGGAIFSAPFIEEIAKHYKIPRTQQAIINYWFRHSWEYSWPLYPGLLLTVHLGQVGLFELAIIDLPIMILSFLFGYIFFLSPVK</sequence>
<dbReference type="Proteomes" id="UP000886289">
    <property type="component" value="Unassembled WGS sequence"/>
</dbReference>
<comment type="caution">
    <text evidence="2">The sequence shown here is derived from an EMBL/GenBank/DDBJ whole genome shotgun (WGS) entry which is preliminary data.</text>
</comment>
<dbReference type="PANTHER" id="PTHR39556">
    <property type="entry name" value="PROTEIN, PUTATIVE-RELATED"/>
    <property type="match status" value="1"/>
</dbReference>
<gene>
    <name evidence="2" type="ORF">ENG63_06505</name>
</gene>
<feature type="transmembrane region" description="Helical" evidence="1">
    <location>
        <begin position="100"/>
        <end position="122"/>
    </location>
</feature>
<name>A0A7C0Y9T9_DESA2</name>
<keyword evidence="1" id="KW-0812">Transmembrane</keyword>
<feature type="non-terminal residue" evidence="2">
    <location>
        <position position="195"/>
    </location>
</feature>
<proteinExistence type="predicted"/>
<reference evidence="2" key="1">
    <citation type="journal article" date="2020" name="mSystems">
        <title>Genome- and Community-Level Interaction Insights into Carbon Utilization and Element Cycling Functions of Hydrothermarchaeota in Hydrothermal Sediment.</title>
        <authorList>
            <person name="Zhou Z."/>
            <person name="Liu Y."/>
            <person name="Xu W."/>
            <person name="Pan J."/>
            <person name="Luo Z.H."/>
            <person name="Li M."/>
        </authorList>
    </citation>
    <scope>NUCLEOTIDE SEQUENCE [LARGE SCALE GENOMIC DNA]</scope>
    <source>
        <strain evidence="2">HyVt-233</strain>
    </source>
</reference>